<dbReference type="Pfam" id="PF00254">
    <property type="entry name" value="FKBP_C"/>
    <property type="match status" value="1"/>
</dbReference>
<dbReference type="Proteomes" id="UP000034764">
    <property type="component" value="Unassembled WGS sequence"/>
</dbReference>
<dbReference type="PANTHER" id="PTHR43811">
    <property type="entry name" value="FKBP-TYPE PEPTIDYL-PROLYL CIS-TRANS ISOMERASE FKPA"/>
    <property type="match status" value="1"/>
</dbReference>
<evidence type="ECO:0000256" key="6">
    <source>
        <dbReference type="RuleBase" id="RU003915"/>
    </source>
</evidence>
<dbReference type="EMBL" id="LBXD01000028">
    <property type="protein sequence ID" value="KKR23121.1"/>
    <property type="molecule type" value="Genomic_DNA"/>
</dbReference>
<keyword evidence="3 5" id="KW-0697">Rotamase</keyword>
<sequence length="180" mass="18928">MIKNIFIFIVLAVCVGIAIWFFVAKSKSTKEVNLSPSISPTPSISPSPISSPDAAAGKIDPSKIPMDKISGQDITVGSGVEAKSGDSVKVNYTGTLIDGTVFDSNVDPKFKHVEPFIFNLGTGQVIKGWDIGVAGMKVGGKRLLIIPPSFGYGDQDQGPIPANSILIFEVELLGVTPPAK</sequence>
<dbReference type="InterPro" id="IPR046357">
    <property type="entry name" value="PPIase_dom_sf"/>
</dbReference>
<feature type="domain" description="PPIase FKBP-type" evidence="9">
    <location>
        <begin position="85"/>
        <end position="176"/>
    </location>
</feature>
<comment type="similarity">
    <text evidence="2 6">Belongs to the FKBP-type PPIase family.</text>
</comment>
<name>A0A0G0PDD6_9BACT</name>
<keyword evidence="8" id="KW-0472">Membrane</keyword>
<dbReference type="AlphaFoldDB" id="A0A0G0PDD6"/>
<comment type="caution">
    <text evidence="10">The sequence shown here is derived from an EMBL/GenBank/DDBJ whole genome shotgun (WGS) entry which is preliminary data.</text>
</comment>
<evidence type="ECO:0000313" key="11">
    <source>
        <dbReference type="Proteomes" id="UP000034764"/>
    </source>
</evidence>
<keyword evidence="8" id="KW-0812">Transmembrane</keyword>
<feature type="region of interest" description="Disordered" evidence="7">
    <location>
        <begin position="32"/>
        <end position="56"/>
    </location>
</feature>
<evidence type="ECO:0000256" key="7">
    <source>
        <dbReference type="SAM" id="MobiDB-lite"/>
    </source>
</evidence>
<feature type="compositionally biased region" description="Low complexity" evidence="7">
    <location>
        <begin position="35"/>
        <end position="52"/>
    </location>
</feature>
<dbReference type="PANTHER" id="PTHR43811:SF19">
    <property type="entry name" value="39 KDA FK506-BINDING NUCLEAR PROTEIN"/>
    <property type="match status" value="1"/>
</dbReference>
<evidence type="ECO:0000256" key="1">
    <source>
        <dbReference type="ARBA" id="ARBA00000971"/>
    </source>
</evidence>
<dbReference type="PROSITE" id="PS50059">
    <property type="entry name" value="FKBP_PPIASE"/>
    <property type="match status" value="1"/>
</dbReference>
<dbReference type="Gene3D" id="3.10.50.40">
    <property type="match status" value="1"/>
</dbReference>
<evidence type="ECO:0000256" key="8">
    <source>
        <dbReference type="SAM" id="Phobius"/>
    </source>
</evidence>
<feature type="transmembrane region" description="Helical" evidence="8">
    <location>
        <begin position="6"/>
        <end position="24"/>
    </location>
</feature>
<evidence type="ECO:0000256" key="2">
    <source>
        <dbReference type="ARBA" id="ARBA00006577"/>
    </source>
</evidence>
<evidence type="ECO:0000313" key="10">
    <source>
        <dbReference type="EMBL" id="KKR23121.1"/>
    </source>
</evidence>
<accession>A0A0G0PDD6</accession>
<reference evidence="10 11" key="1">
    <citation type="journal article" date="2015" name="Nature">
        <title>rRNA introns, odd ribosomes, and small enigmatic genomes across a large radiation of phyla.</title>
        <authorList>
            <person name="Brown C.T."/>
            <person name="Hug L.A."/>
            <person name="Thomas B.C."/>
            <person name="Sharon I."/>
            <person name="Castelle C.J."/>
            <person name="Singh A."/>
            <person name="Wilkins M.J."/>
            <person name="Williams K.H."/>
            <person name="Banfield J.F."/>
        </authorList>
    </citation>
    <scope>NUCLEOTIDE SEQUENCE [LARGE SCALE GENOMIC DNA]</scope>
</reference>
<comment type="catalytic activity">
    <reaction evidence="1 5 6">
        <text>[protein]-peptidylproline (omega=180) = [protein]-peptidylproline (omega=0)</text>
        <dbReference type="Rhea" id="RHEA:16237"/>
        <dbReference type="Rhea" id="RHEA-COMP:10747"/>
        <dbReference type="Rhea" id="RHEA-COMP:10748"/>
        <dbReference type="ChEBI" id="CHEBI:83833"/>
        <dbReference type="ChEBI" id="CHEBI:83834"/>
        <dbReference type="EC" id="5.2.1.8"/>
    </reaction>
</comment>
<dbReference type="EC" id="5.2.1.8" evidence="6"/>
<organism evidence="10 11">
    <name type="scientific">Candidatus Yanofskybacteria bacterium GW2011_GWD2_39_48</name>
    <dbReference type="NCBI Taxonomy" id="1619031"/>
    <lineage>
        <taxon>Bacteria</taxon>
        <taxon>Candidatus Yanofskyibacteriota</taxon>
    </lineage>
</organism>
<gene>
    <name evidence="10" type="ORF">UT53_C0028G0010</name>
</gene>
<dbReference type="GO" id="GO:0003755">
    <property type="term" value="F:peptidyl-prolyl cis-trans isomerase activity"/>
    <property type="evidence" value="ECO:0007669"/>
    <property type="project" value="UniProtKB-UniRule"/>
</dbReference>
<keyword evidence="8" id="KW-1133">Transmembrane helix</keyword>
<evidence type="ECO:0000259" key="9">
    <source>
        <dbReference type="PROSITE" id="PS50059"/>
    </source>
</evidence>
<dbReference type="FunFam" id="3.10.50.40:FF:000006">
    <property type="entry name" value="Peptidyl-prolyl cis-trans isomerase"/>
    <property type="match status" value="1"/>
</dbReference>
<proteinExistence type="inferred from homology"/>
<dbReference type="InterPro" id="IPR001179">
    <property type="entry name" value="PPIase_FKBP_dom"/>
</dbReference>
<keyword evidence="4 5" id="KW-0413">Isomerase</keyword>
<evidence type="ECO:0000256" key="3">
    <source>
        <dbReference type="ARBA" id="ARBA00023110"/>
    </source>
</evidence>
<protein>
    <recommendedName>
        <fullName evidence="6">Peptidyl-prolyl cis-trans isomerase</fullName>
        <ecNumber evidence="6">5.2.1.8</ecNumber>
    </recommendedName>
</protein>
<evidence type="ECO:0000256" key="4">
    <source>
        <dbReference type="ARBA" id="ARBA00023235"/>
    </source>
</evidence>
<evidence type="ECO:0000256" key="5">
    <source>
        <dbReference type="PROSITE-ProRule" id="PRU00277"/>
    </source>
</evidence>
<dbReference type="SUPFAM" id="SSF54534">
    <property type="entry name" value="FKBP-like"/>
    <property type="match status" value="1"/>
</dbReference>